<protein>
    <submittedName>
        <fullName evidence="2">Transcriptional regulator</fullName>
    </submittedName>
</protein>
<dbReference type="OrthoDB" id="129377at2"/>
<dbReference type="Pfam" id="PF13744">
    <property type="entry name" value="HTH_37"/>
    <property type="match status" value="1"/>
</dbReference>
<dbReference type="EMBL" id="BJCF01000027">
    <property type="protein sequence ID" value="GCL42798.1"/>
    <property type="molecule type" value="Genomic_DNA"/>
</dbReference>
<dbReference type="InterPro" id="IPR010982">
    <property type="entry name" value="Lambda_DNA-bd_dom_sf"/>
</dbReference>
<feature type="domain" description="HigA2-like helix-turn-helix" evidence="1">
    <location>
        <begin position="11"/>
        <end position="89"/>
    </location>
</feature>
<dbReference type="InterPro" id="IPR039554">
    <property type="entry name" value="HigA2-like_HTH"/>
</dbReference>
<accession>A0A480AHP6</accession>
<dbReference type="GO" id="GO:0003677">
    <property type="term" value="F:DNA binding"/>
    <property type="evidence" value="ECO:0007669"/>
    <property type="project" value="InterPro"/>
</dbReference>
<name>A0A480AHP6_9CYAN</name>
<sequence>MLDYTISFGNIFQDLGFANAEEKLAKVKLASVITDILEQQQITPQQAAQILGLELEQINNLTNGILKEFTIENLLSYLIKLGQNVEIMVTNKQPDKSQPKINVVYQKIA</sequence>
<organism evidence="2 3">
    <name type="scientific">Dolichospermum planctonicum</name>
    <dbReference type="NCBI Taxonomy" id="136072"/>
    <lineage>
        <taxon>Bacteria</taxon>
        <taxon>Bacillati</taxon>
        <taxon>Cyanobacteriota</taxon>
        <taxon>Cyanophyceae</taxon>
        <taxon>Nostocales</taxon>
        <taxon>Aphanizomenonaceae</taxon>
        <taxon>Dolichospermum</taxon>
    </lineage>
</organism>
<comment type="caution">
    <text evidence="2">The sequence shown here is derived from an EMBL/GenBank/DDBJ whole genome shotgun (WGS) entry which is preliminary data.</text>
</comment>
<reference evidence="3" key="1">
    <citation type="submission" date="2019-02" db="EMBL/GenBank/DDBJ databases">
        <title>Draft genome sequence of Dolichospermum planctonicum NIES-80.</title>
        <authorList>
            <person name="Yamaguchi H."/>
            <person name="Suzuki S."/>
            <person name="Kawachi M."/>
        </authorList>
    </citation>
    <scope>NUCLEOTIDE SEQUENCE [LARGE SCALE GENOMIC DNA]</scope>
    <source>
        <strain evidence="3">NIES-80</strain>
    </source>
</reference>
<dbReference type="Gene3D" id="1.10.260.40">
    <property type="entry name" value="lambda repressor-like DNA-binding domains"/>
    <property type="match status" value="1"/>
</dbReference>
<dbReference type="AlphaFoldDB" id="A0A480AHP6"/>
<dbReference type="SUPFAM" id="SSF47413">
    <property type="entry name" value="lambda repressor-like DNA-binding domains"/>
    <property type="match status" value="1"/>
</dbReference>
<evidence type="ECO:0000313" key="2">
    <source>
        <dbReference type="EMBL" id="GCL42798.1"/>
    </source>
</evidence>
<evidence type="ECO:0000313" key="3">
    <source>
        <dbReference type="Proteomes" id="UP000299367"/>
    </source>
</evidence>
<evidence type="ECO:0000259" key="1">
    <source>
        <dbReference type="Pfam" id="PF13744"/>
    </source>
</evidence>
<gene>
    <name evidence="2" type="ORF">NIES80_25060</name>
</gene>
<dbReference type="RefSeq" id="WP_137908358.1">
    <property type="nucleotide sequence ID" value="NZ_BJCF01000027.1"/>
</dbReference>
<proteinExistence type="predicted"/>
<dbReference type="Proteomes" id="UP000299367">
    <property type="component" value="Unassembled WGS sequence"/>
</dbReference>